<evidence type="ECO:0000256" key="5">
    <source>
        <dbReference type="ARBA" id="ARBA00033748"/>
    </source>
</evidence>
<reference evidence="8" key="1">
    <citation type="submission" date="2022-08" db="EMBL/GenBank/DDBJ databases">
        <authorList>
            <person name="Li F."/>
        </authorList>
    </citation>
    <scope>NUCLEOTIDE SEQUENCE</scope>
    <source>
        <strain evidence="8">MQZ15Z-1</strain>
    </source>
</reference>
<dbReference type="NCBIfam" id="TIGR03860">
    <property type="entry name" value="FMN_nitrolo"/>
    <property type="match status" value="1"/>
</dbReference>
<evidence type="ECO:0000256" key="3">
    <source>
        <dbReference type="ARBA" id="ARBA00023002"/>
    </source>
</evidence>
<feature type="binding site" evidence="6">
    <location>
        <position position="227"/>
    </location>
    <ligand>
        <name>FMN</name>
        <dbReference type="ChEBI" id="CHEBI:58210"/>
    </ligand>
</feature>
<dbReference type="CDD" id="cd01095">
    <property type="entry name" value="Nitrilotriacetate_monoxgenase"/>
    <property type="match status" value="1"/>
</dbReference>
<feature type="binding site" evidence="6">
    <location>
        <position position="59"/>
    </location>
    <ligand>
        <name>FMN</name>
        <dbReference type="ChEBI" id="CHEBI:58210"/>
    </ligand>
</feature>
<dbReference type="InterPro" id="IPR016215">
    <property type="entry name" value="NTA_MOA"/>
</dbReference>
<dbReference type="InterPro" id="IPR036661">
    <property type="entry name" value="Luciferase-like_sf"/>
</dbReference>
<evidence type="ECO:0000256" key="6">
    <source>
        <dbReference type="PIRSR" id="PIRSR000337-1"/>
    </source>
</evidence>
<comment type="caution">
    <text evidence="8">The sequence shown here is derived from an EMBL/GenBank/DDBJ whole genome shotgun (WGS) entry which is preliminary data.</text>
</comment>
<dbReference type="RefSeq" id="WP_258731814.1">
    <property type="nucleotide sequence ID" value="NZ_JANTHZ010000002.1"/>
</dbReference>
<evidence type="ECO:0000313" key="8">
    <source>
        <dbReference type="EMBL" id="MCS0494776.1"/>
    </source>
</evidence>
<keyword evidence="2 6" id="KW-0288">FMN</keyword>
<sequence length="445" mass="49720">MSTAKRQMKLGAFFHPTGHHIAAWHHPGAQIDAGTNFAHYVEMTQMAEAAKFDLVFLADAVATRDGDLEGLSRWPQYMCFFDPVVLLSGLAAATNRIGLVATATTSYNEPYNLARKYASLDHLSGGRAGWNVVTSGNVSEAYNFGREAHYGHGERYQRASEFVDVVKGLWDSYDDDAFVRDRASGRYLLPEKLHFLDHHGEHFAVRGPLNIARPPQGYPVLFQASASDVGKDLAARIAEVLFTPLHDLERAQAFYRDMKAHAATFGRTADDLLVMPGLNVVVGTSRKEAEEKLDFLNRSIHPAVGKELLSNALGGIDLSEVDVDKPLPDHIIPAEQRRTNPRYAYLFKEKLTVRQMYQRYGAARGQRTVIGTPTEIADQMERWFVERGVDGFLVQPPVLPLGLREFIEMVVPELQDRGLFRTDYTGTTLREHLGLRRPAGIHAVH</sequence>
<dbReference type="InterPro" id="IPR051260">
    <property type="entry name" value="Diverse_substr_monoxygenases"/>
</dbReference>
<dbReference type="SUPFAM" id="SSF51679">
    <property type="entry name" value="Bacterial luciferase-like"/>
    <property type="match status" value="1"/>
</dbReference>
<keyword evidence="4" id="KW-0503">Monooxygenase</keyword>
<dbReference type="Gene3D" id="3.20.20.30">
    <property type="entry name" value="Luciferase-like domain"/>
    <property type="match status" value="1"/>
</dbReference>
<dbReference type="PANTHER" id="PTHR30011">
    <property type="entry name" value="ALKANESULFONATE MONOOXYGENASE-RELATED"/>
    <property type="match status" value="1"/>
</dbReference>
<evidence type="ECO:0000256" key="2">
    <source>
        <dbReference type="ARBA" id="ARBA00022643"/>
    </source>
</evidence>
<dbReference type="Pfam" id="PF00296">
    <property type="entry name" value="Bac_luciferase"/>
    <property type="match status" value="1"/>
</dbReference>
<feature type="domain" description="Luciferase-like" evidence="7">
    <location>
        <begin position="23"/>
        <end position="390"/>
    </location>
</feature>
<keyword evidence="3" id="KW-0560">Oxidoreductase</keyword>
<feature type="binding site" evidence="6">
    <location>
        <position position="152"/>
    </location>
    <ligand>
        <name>FMN</name>
        <dbReference type="ChEBI" id="CHEBI:58210"/>
    </ligand>
</feature>
<keyword evidence="9" id="KW-1185">Reference proteome</keyword>
<dbReference type="Proteomes" id="UP001151088">
    <property type="component" value="Unassembled WGS sequence"/>
</dbReference>
<evidence type="ECO:0000313" key="9">
    <source>
        <dbReference type="Proteomes" id="UP001151088"/>
    </source>
</evidence>
<evidence type="ECO:0000259" key="7">
    <source>
        <dbReference type="Pfam" id="PF00296"/>
    </source>
</evidence>
<name>A0A9X2PDA4_9HYPH</name>
<dbReference type="PANTHER" id="PTHR30011:SF16">
    <property type="entry name" value="C2H2 FINGER DOMAIN TRANSCRIPTION FACTOR (EUROFUNG)-RELATED"/>
    <property type="match status" value="1"/>
</dbReference>
<dbReference type="GO" id="GO:0004497">
    <property type="term" value="F:monooxygenase activity"/>
    <property type="evidence" value="ECO:0007669"/>
    <property type="project" value="UniProtKB-KW"/>
</dbReference>
<gene>
    <name evidence="8" type="ORF">NVS89_06670</name>
</gene>
<organism evidence="8 9">
    <name type="scientific">Ancylobacter mangrovi</name>
    <dbReference type="NCBI Taxonomy" id="2972472"/>
    <lineage>
        <taxon>Bacteria</taxon>
        <taxon>Pseudomonadati</taxon>
        <taxon>Pseudomonadota</taxon>
        <taxon>Alphaproteobacteria</taxon>
        <taxon>Hyphomicrobiales</taxon>
        <taxon>Xanthobacteraceae</taxon>
        <taxon>Ancylobacter</taxon>
    </lineage>
</organism>
<dbReference type="InterPro" id="IPR011251">
    <property type="entry name" value="Luciferase-like_dom"/>
</dbReference>
<proteinExistence type="inferred from homology"/>
<evidence type="ECO:0000256" key="1">
    <source>
        <dbReference type="ARBA" id="ARBA00022630"/>
    </source>
</evidence>
<dbReference type="PIRSF" id="PIRSF000337">
    <property type="entry name" value="NTA_MOA"/>
    <property type="match status" value="1"/>
</dbReference>
<keyword evidence="1 6" id="KW-0285">Flavoprotein</keyword>
<feature type="binding site" evidence="6">
    <location>
        <position position="102"/>
    </location>
    <ligand>
        <name>FMN</name>
        <dbReference type="ChEBI" id="CHEBI:58210"/>
    </ligand>
</feature>
<accession>A0A9X2PDA4</accession>
<comment type="similarity">
    <text evidence="5">Belongs to the NtaA/SnaA/DszA monooxygenase family.</text>
</comment>
<protein>
    <submittedName>
        <fullName evidence="8">LLM class flavin-dependent oxidoreductase</fullName>
    </submittedName>
</protein>
<dbReference type="AlphaFoldDB" id="A0A9X2PDA4"/>
<dbReference type="GO" id="GO:0016705">
    <property type="term" value="F:oxidoreductase activity, acting on paired donors, with incorporation or reduction of molecular oxygen"/>
    <property type="evidence" value="ECO:0007669"/>
    <property type="project" value="InterPro"/>
</dbReference>
<feature type="binding site" evidence="6">
    <location>
        <position position="156"/>
    </location>
    <ligand>
        <name>FMN</name>
        <dbReference type="ChEBI" id="CHEBI:58210"/>
    </ligand>
</feature>
<evidence type="ECO:0000256" key="4">
    <source>
        <dbReference type="ARBA" id="ARBA00023033"/>
    </source>
</evidence>
<dbReference type="EMBL" id="JANTHZ010000002">
    <property type="protein sequence ID" value="MCS0494776.1"/>
    <property type="molecule type" value="Genomic_DNA"/>
</dbReference>